<gene>
    <name evidence="2" type="ORF">IT774_14875</name>
</gene>
<dbReference type="AlphaFoldDB" id="A0A7S9DWW8"/>
<organism evidence="2 3">
    <name type="scientific">Salinimonas marina</name>
    <dbReference type="NCBI Taxonomy" id="2785918"/>
    <lineage>
        <taxon>Bacteria</taxon>
        <taxon>Pseudomonadati</taxon>
        <taxon>Pseudomonadota</taxon>
        <taxon>Gammaproteobacteria</taxon>
        <taxon>Alteromonadales</taxon>
        <taxon>Alteromonadaceae</taxon>
        <taxon>Alteromonas/Salinimonas group</taxon>
        <taxon>Salinimonas</taxon>
    </lineage>
</organism>
<dbReference type="EMBL" id="CP064795">
    <property type="protein sequence ID" value="QPG05370.1"/>
    <property type="molecule type" value="Genomic_DNA"/>
</dbReference>
<accession>A0A7S9DWW8</accession>
<dbReference type="SUPFAM" id="SSF110087">
    <property type="entry name" value="DR1885-like metal-binding protein"/>
    <property type="match status" value="1"/>
</dbReference>
<protein>
    <submittedName>
        <fullName evidence="2">Copper chaperone PCu(A)C</fullName>
    </submittedName>
</protein>
<dbReference type="InterPro" id="IPR036182">
    <property type="entry name" value="PCuAC_sf"/>
</dbReference>
<dbReference type="KEGG" id="smaa:IT774_14875"/>
<sequence length="160" mass="17589">MLRACSVIASVWLCSSLLTGAYASQPASAIEFERPYFAAGFDLATTAAGYARLHNLTNTHVHITHISVPEHIAKGASLHRSVSADNMVKMQKLADGLTLKPDAQLTFETGGYHVMLHNLTRPLEVGTKVPVTFHFRAQRSQQVNFSVHQLDNGGHQHHHE</sequence>
<proteinExistence type="predicted"/>
<evidence type="ECO:0000313" key="3">
    <source>
        <dbReference type="Proteomes" id="UP000595095"/>
    </source>
</evidence>
<name>A0A7S9DWW8_9ALTE</name>
<dbReference type="RefSeq" id="WP_195810460.1">
    <property type="nucleotide sequence ID" value="NZ_CP064795.1"/>
</dbReference>
<dbReference type="InterPro" id="IPR007410">
    <property type="entry name" value="LpqE-like"/>
</dbReference>
<reference evidence="2 3" key="1">
    <citation type="submission" date="2020-11" db="EMBL/GenBank/DDBJ databases">
        <title>Complete genome sequence for Salinimonas sp. strain G2-b.</title>
        <authorList>
            <person name="Park S.-J."/>
        </authorList>
    </citation>
    <scope>NUCLEOTIDE SEQUENCE [LARGE SCALE GENOMIC DNA]</scope>
    <source>
        <strain evidence="2 3">G2-b</strain>
    </source>
</reference>
<dbReference type="PANTHER" id="PTHR36302">
    <property type="entry name" value="BLR7088 PROTEIN"/>
    <property type="match status" value="1"/>
</dbReference>
<dbReference type="Gene3D" id="2.60.40.1890">
    <property type="entry name" value="PCu(A)C copper chaperone"/>
    <property type="match status" value="1"/>
</dbReference>
<dbReference type="PANTHER" id="PTHR36302:SF1">
    <property type="entry name" value="COPPER CHAPERONE PCU(A)C"/>
    <property type="match status" value="1"/>
</dbReference>
<keyword evidence="3" id="KW-1185">Reference proteome</keyword>
<evidence type="ECO:0000313" key="2">
    <source>
        <dbReference type="EMBL" id="QPG05370.1"/>
    </source>
</evidence>
<evidence type="ECO:0000256" key="1">
    <source>
        <dbReference type="SAM" id="SignalP"/>
    </source>
</evidence>
<dbReference type="Pfam" id="PF04314">
    <property type="entry name" value="PCuAC"/>
    <property type="match status" value="1"/>
</dbReference>
<dbReference type="Proteomes" id="UP000595095">
    <property type="component" value="Chromosome"/>
</dbReference>
<dbReference type="InterPro" id="IPR058248">
    <property type="entry name" value="Lxx211020-like"/>
</dbReference>
<keyword evidence="1" id="KW-0732">Signal</keyword>
<feature type="chain" id="PRO_5032329588" evidence="1">
    <location>
        <begin position="30"/>
        <end position="160"/>
    </location>
</feature>
<feature type="signal peptide" evidence="1">
    <location>
        <begin position="1"/>
        <end position="29"/>
    </location>
</feature>